<reference evidence="3" key="2">
    <citation type="submission" date="2012-11" db="EMBL/GenBank/DDBJ databases">
        <authorList>
            <person name="Kuo A."/>
            <person name="Curtis B.A."/>
            <person name="Tanifuji G."/>
            <person name="Burki F."/>
            <person name="Gruber A."/>
            <person name="Irimia M."/>
            <person name="Maruyama S."/>
            <person name="Arias M.C."/>
            <person name="Ball S.G."/>
            <person name="Gile G.H."/>
            <person name="Hirakawa Y."/>
            <person name="Hopkins J.F."/>
            <person name="Rensing S.A."/>
            <person name="Schmutz J."/>
            <person name="Symeonidi A."/>
            <person name="Elias M."/>
            <person name="Eveleigh R.J."/>
            <person name="Herman E.K."/>
            <person name="Klute M.J."/>
            <person name="Nakayama T."/>
            <person name="Obornik M."/>
            <person name="Reyes-Prieto A."/>
            <person name="Armbrust E.V."/>
            <person name="Aves S.J."/>
            <person name="Beiko R.G."/>
            <person name="Coutinho P."/>
            <person name="Dacks J.B."/>
            <person name="Durnford D.G."/>
            <person name="Fast N.M."/>
            <person name="Green B.R."/>
            <person name="Grisdale C."/>
            <person name="Hempe F."/>
            <person name="Henrissat B."/>
            <person name="Hoppner M.P."/>
            <person name="Ishida K.-I."/>
            <person name="Kim E."/>
            <person name="Koreny L."/>
            <person name="Kroth P.G."/>
            <person name="Liu Y."/>
            <person name="Malik S.-B."/>
            <person name="Maier U.G."/>
            <person name="McRose D."/>
            <person name="Mock T."/>
            <person name="Neilson J.A."/>
            <person name="Onodera N.T."/>
            <person name="Poole A.M."/>
            <person name="Pritham E.J."/>
            <person name="Richards T.A."/>
            <person name="Rocap G."/>
            <person name="Roy S.W."/>
            <person name="Sarai C."/>
            <person name="Schaack S."/>
            <person name="Shirato S."/>
            <person name="Slamovits C.H."/>
            <person name="Spencer D.F."/>
            <person name="Suzuki S."/>
            <person name="Worden A.Z."/>
            <person name="Zauner S."/>
            <person name="Barry K."/>
            <person name="Bell C."/>
            <person name="Bharti A.K."/>
            <person name="Crow J.A."/>
            <person name="Grimwood J."/>
            <person name="Kramer R."/>
            <person name="Lindquist E."/>
            <person name="Lucas S."/>
            <person name="Salamov A."/>
            <person name="McFadden G.I."/>
            <person name="Lane C.E."/>
            <person name="Keeling P.J."/>
            <person name="Gray M.W."/>
            <person name="Grigoriev I.V."/>
            <person name="Archibald J.M."/>
        </authorList>
    </citation>
    <scope>NUCLEOTIDE SEQUENCE</scope>
    <source>
        <strain evidence="3">CCMP2712</strain>
    </source>
</reference>
<dbReference type="PaxDb" id="55529-EKX31683"/>
<accession>L1I5Y9</accession>
<dbReference type="AlphaFoldDB" id="L1I5Y9"/>
<dbReference type="EnsemblProtists" id="EKX31683">
    <property type="protein sequence ID" value="EKX31683"/>
    <property type="gene ID" value="GUITHDRAFT_122123"/>
</dbReference>
<dbReference type="KEGG" id="gtt:GUITHDRAFT_122123"/>
<name>L1I5Y9_GUITC</name>
<dbReference type="RefSeq" id="XP_005818663.1">
    <property type="nucleotide sequence ID" value="XM_005818606.1"/>
</dbReference>
<reference evidence="1 3" key="1">
    <citation type="journal article" date="2012" name="Nature">
        <title>Algal genomes reveal evolutionary mosaicism and the fate of nucleomorphs.</title>
        <authorList>
            <consortium name="DOE Joint Genome Institute"/>
            <person name="Curtis B.A."/>
            <person name="Tanifuji G."/>
            <person name="Burki F."/>
            <person name="Gruber A."/>
            <person name="Irimia M."/>
            <person name="Maruyama S."/>
            <person name="Arias M.C."/>
            <person name="Ball S.G."/>
            <person name="Gile G.H."/>
            <person name="Hirakawa Y."/>
            <person name="Hopkins J.F."/>
            <person name="Kuo A."/>
            <person name="Rensing S.A."/>
            <person name="Schmutz J."/>
            <person name="Symeonidi A."/>
            <person name="Elias M."/>
            <person name="Eveleigh R.J."/>
            <person name="Herman E.K."/>
            <person name="Klute M.J."/>
            <person name="Nakayama T."/>
            <person name="Obornik M."/>
            <person name="Reyes-Prieto A."/>
            <person name="Armbrust E.V."/>
            <person name="Aves S.J."/>
            <person name="Beiko R.G."/>
            <person name="Coutinho P."/>
            <person name="Dacks J.B."/>
            <person name="Durnford D.G."/>
            <person name="Fast N.M."/>
            <person name="Green B.R."/>
            <person name="Grisdale C.J."/>
            <person name="Hempel F."/>
            <person name="Henrissat B."/>
            <person name="Hoppner M.P."/>
            <person name="Ishida K."/>
            <person name="Kim E."/>
            <person name="Koreny L."/>
            <person name="Kroth P.G."/>
            <person name="Liu Y."/>
            <person name="Malik S.B."/>
            <person name="Maier U.G."/>
            <person name="McRose D."/>
            <person name="Mock T."/>
            <person name="Neilson J.A."/>
            <person name="Onodera N.T."/>
            <person name="Poole A.M."/>
            <person name="Pritham E.J."/>
            <person name="Richards T.A."/>
            <person name="Rocap G."/>
            <person name="Roy S.W."/>
            <person name="Sarai C."/>
            <person name="Schaack S."/>
            <person name="Shirato S."/>
            <person name="Slamovits C.H."/>
            <person name="Spencer D.F."/>
            <person name="Suzuki S."/>
            <person name="Worden A.Z."/>
            <person name="Zauner S."/>
            <person name="Barry K."/>
            <person name="Bell C."/>
            <person name="Bharti A.K."/>
            <person name="Crow J.A."/>
            <person name="Grimwood J."/>
            <person name="Kramer R."/>
            <person name="Lindquist E."/>
            <person name="Lucas S."/>
            <person name="Salamov A."/>
            <person name="McFadden G.I."/>
            <person name="Lane C.E."/>
            <person name="Keeling P.J."/>
            <person name="Gray M.W."/>
            <person name="Grigoriev I.V."/>
            <person name="Archibald J.M."/>
        </authorList>
    </citation>
    <scope>NUCLEOTIDE SEQUENCE</scope>
    <source>
        <strain evidence="1 3">CCMP2712</strain>
    </source>
</reference>
<evidence type="ECO:0000313" key="1">
    <source>
        <dbReference type="EMBL" id="EKX31683.1"/>
    </source>
</evidence>
<evidence type="ECO:0000313" key="2">
    <source>
        <dbReference type="EnsemblProtists" id="EKX31683"/>
    </source>
</evidence>
<protein>
    <submittedName>
        <fullName evidence="1 2">Uncharacterized protein</fullName>
    </submittedName>
</protein>
<dbReference type="HOGENOM" id="CLU_685959_0_0_1"/>
<proteinExistence type="predicted"/>
<dbReference type="EMBL" id="JH993248">
    <property type="protein sequence ID" value="EKX31683.1"/>
    <property type="molecule type" value="Genomic_DNA"/>
</dbReference>
<dbReference type="Proteomes" id="UP000011087">
    <property type="component" value="Unassembled WGS sequence"/>
</dbReference>
<evidence type="ECO:0000313" key="3">
    <source>
        <dbReference type="Proteomes" id="UP000011087"/>
    </source>
</evidence>
<sequence>MIHALQVDMKQSIQKLLFKAQMADNLRFAYFDDLGSDLVKLPNSPAVFGQRVCFTFFQHALTLPDQCVGHKASDCKDRKEDHVQDSHRDVGAYDIDGRKVTTSSVVERAHLIPFSQPCRLDWSTAVQNTLPEDMRSHDMIEKVLFGCYDRSGSYIPGIAESSINFIYLYSQREHLDNKAALMLIPFLSPEQQFDWNGEGYDAILICAHQRVYHEIYFELDTGPVRAINSEHNHHASQVDEESLLQEIYKPMREKYLIPSVYQDDRQKLHQALEYIETLLKDICVVKCEESLAKLQQDANIWTDVLKRDNLDKVAACDDLREKLRTERMVKVFKGLKSEPVPGKLACFRVIKFKANGPEEEPQPAHTAPHPLLLSLRSMNSITNHFYGDLPNGKSSMLLLTSC</sequence>
<dbReference type="GeneID" id="17288406"/>
<reference evidence="2" key="3">
    <citation type="submission" date="2016-03" db="UniProtKB">
        <authorList>
            <consortium name="EnsemblProtists"/>
        </authorList>
    </citation>
    <scope>IDENTIFICATION</scope>
</reference>
<organism evidence="1">
    <name type="scientific">Guillardia theta (strain CCMP2712)</name>
    <name type="common">Cryptophyte</name>
    <dbReference type="NCBI Taxonomy" id="905079"/>
    <lineage>
        <taxon>Eukaryota</taxon>
        <taxon>Cryptophyceae</taxon>
        <taxon>Pyrenomonadales</taxon>
        <taxon>Geminigeraceae</taxon>
        <taxon>Guillardia</taxon>
    </lineage>
</organism>
<keyword evidence="3" id="KW-1185">Reference proteome</keyword>
<gene>
    <name evidence="1" type="ORF">GUITHDRAFT_122123</name>
</gene>